<dbReference type="Proteomes" id="UP000672934">
    <property type="component" value="Unassembled WGS sequence"/>
</dbReference>
<dbReference type="RefSeq" id="WP_211946331.1">
    <property type="nucleotide sequence ID" value="NZ_CAJPUY010000004.1"/>
</dbReference>
<keyword evidence="6 8" id="KW-1133">Transmembrane helix</keyword>
<feature type="transmembrane region" description="Helical" evidence="8">
    <location>
        <begin position="123"/>
        <end position="142"/>
    </location>
</feature>
<accession>A0A916MU36</accession>
<feature type="transmembrane region" description="Helical" evidence="8">
    <location>
        <begin position="79"/>
        <end position="100"/>
    </location>
</feature>
<evidence type="ECO:0000313" key="10">
    <source>
        <dbReference type="EMBL" id="CAG2134184.1"/>
    </source>
</evidence>
<evidence type="ECO:0000256" key="5">
    <source>
        <dbReference type="ARBA" id="ARBA00022692"/>
    </source>
</evidence>
<dbReference type="EMBL" id="CAJPUY010000004">
    <property type="protein sequence ID" value="CAG2134184.1"/>
    <property type="molecule type" value="Genomic_DNA"/>
</dbReference>
<sequence length="187" mass="18768">MTAQDLIGDPVVNAACSAAGALVLLLSVAPKLREPDRFHAAVDAYRLVPAAWSRAVALAYIGIEAIAVLLLALMPLQAASALAAIVAAGVATGAVAINLLRGRRDIRCGCGGVDDSMPLSGGLLWRNAALLAVLAIAAASAGAGNGRPLSALDYGAAGFVALALLLMWLGATQLLVNAGRARGPLRA</sequence>
<dbReference type="GO" id="GO:0016020">
    <property type="term" value="C:membrane"/>
    <property type="evidence" value="ECO:0007669"/>
    <property type="project" value="UniProtKB-SubCell"/>
</dbReference>
<comment type="subcellular location">
    <subcellularLocation>
        <location evidence="2">Membrane</location>
        <topology evidence="2">Multi-pass membrane protein</topology>
    </subcellularLocation>
</comment>
<evidence type="ECO:0000256" key="8">
    <source>
        <dbReference type="SAM" id="Phobius"/>
    </source>
</evidence>
<dbReference type="Pfam" id="PF07291">
    <property type="entry name" value="MauE"/>
    <property type="match status" value="1"/>
</dbReference>
<gene>
    <name evidence="10" type="ORF">LMG31506_01329</name>
</gene>
<dbReference type="GO" id="GO:0030416">
    <property type="term" value="P:methylamine metabolic process"/>
    <property type="evidence" value="ECO:0007669"/>
    <property type="project" value="InterPro"/>
</dbReference>
<feature type="transmembrane region" description="Helical" evidence="8">
    <location>
        <begin position="12"/>
        <end position="30"/>
    </location>
</feature>
<keyword evidence="5 8" id="KW-0812">Transmembrane</keyword>
<keyword evidence="7 8" id="KW-0472">Membrane</keyword>
<evidence type="ECO:0000256" key="3">
    <source>
        <dbReference type="ARBA" id="ARBA00004856"/>
    </source>
</evidence>
<feature type="transmembrane region" description="Helical" evidence="8">
    <location>
        <begin position="154"/>
        <end position="176"/>
    </location>
</feature>
<evidence type="ECO:0000259" key="9">
    <source>
        <dbReference type="Pfam" id="PF07291"/>
    </source>
</evidence>
<evidence type="ECO:0000256" key="2">
    <source>
        <dbReference type="ARBA" id="ARBA00004141"/>
    </source>
</evidence>
<comment type="pathway">
    <text evidence="3">One-carbon metabolism; methylamine degradation.</text>
</comment>
<feature type="domain" description="Methylamine utilisation protein MauE" evidence="9">
    <location>
        <begin position="14"/>
        <end position="138"/>
    </location>
</feature>
<proteinExistence type="predicted"/>
<evidence type="ECO:0000256" key="1">
    <source>
        <dbReference type="ARBA" id="ARBA00003475"/>
    </source>
</evidence>
<organism evidence="10 11">
    <name type="scientific">Cupriavidus yeoncheonensis</name>
    <dbReference type="NCBI Taxonomy" id="1462994"/>
    <lineage>
        <taxon>Bacteria</taxon>
        <taxon>Pseudomonadati</taxon>
        <taxon>Pseudomonadota</taxon>
        <taxon>Betaproteobacteria</taxon>
        <taxon>Burkholderiales</taxon>
        <taxon>Burkholderiaceae</taxon>
        <taxon>Cupriavidus</taxon>
    </lineage>
</organism>
<evidence type="ECO:0000256" key="7">
    <source>
        <dbReference type="ARBA" id="ARBA00023136"/>
    </source>
</evidence>
<reference evidence="10" key="1">
    <citation type="submission" date="2021-03" db="EMBL/GenBank/DDBJ databases">
        <authorList>
            <person name="Peeters C."/>
        </authorList>
    </citation>
    <scope>NUCLEOTIDE SEQUENCE</scope>
    <source>
        <strain evidence="10">LMG 31506</strain>
    </source>
</reference>
<comment type="caution">
    <text evidence="10">The sequence shown here is derived from an EMBL/GenBank/DDBJ whole genome shotgun (WGS) entry which is preliminary data.</text>
</comment>
<evidence type="ECO:0000256" key="6">
    <source>
        <dbReference type="ARBA" id="ARBA00022989"/>
    </source>
</evidence>
<evidence type="ECO:0000313" key="11">
    <source>
        <dbReference type="Proteomes" id="UP000672934"/>
    </source>
</evidence>
<comment type="function">
    <text evidence="1">May be specifically involved in the processing, transport, and/or maturation of the MADH beta-subunit.</text>
</comment>
<protein>
    <recommendedName>
        <fullName evidence="4">Methylamine utilization protein MauE</fullName>
    </recommendedName>
</protein>
<name>A0A916MU36_9BURK</name>
<dbReference type="AlphaFoldDB" id="A0A916MU36"/>
<evidence type="ECO:0000256" key="4">
    <source>
        <dbReference type="ARBA" id="ARBA00019078"/>
    </source>
</evidence>
<feature type="transmembrane region" description="Helical" evidence="8">
    <location>
        <begin position="51"/>
        <end position="73"/>
    </location>
</feature>
<keyword evidence="11" id="KW-1185">Reference proteome</keyword>
<dbReference type="InterPro" id="IPR009908">
    <property type="entry name" value="Methylamine_util_MauE"/>
</dbReference>